<keyword evidence="5" id="KW-1185">Reference proteome</keyword>
<dbReference type="PANTHER" id="PTHR11835:SF34">
    <property type="entry name" value="ISOCITRATE DEHYDROGENASE [NAD] SUBUNIT ALPHA, MITOCHONDRIAL"/>
    <property type="match status" value="1"/>
</dbReference>
<dbReference type="Pfam" id="PF00180">
    <property type="entry name" value="Iso_dh"/>
    <property type="match status" value="1"/>
</dbReference>
<feature type="domain" description="Isopropylmalate dehydrogenase-like" evidence="3">
    <location>
        <begin position="5"/>
        <end position="330"/>
    </location>
</feature>
<reference evidence="4" key="1">
    <citation type="submission" date="2021-03" db="EMBL/GenBank/DDBJ databases">
        <authorList>
            <person name="Wang G."/>
        </authorList>
    </citation>
    <scope>NUCLEOTIDE SEQUENCE</scope>
    <source>
        <strain evidence="4">KCTC 12899</strain>
    </source>
</reference>
<evidence type="ECO:0000256" key="1">
    <source>
        <dbReference type="ARBA" id="ARBA00007769"/>
    </source>
</evidence>
<dbReference type="GO" id="GO:0006099">
    <property type="term" value="P:tricarboxylic acid cycle"/>
    <property type="evidence" value="ECO:0007669"/>
    <property type="project" value="TreeGrafter"/>
</dbReference>
<dbReference type="SUPFAM" id="SSF53659">
    <property type="entry name" value="Isocitrate/Isopropylmalate dehydrogenase-like"/>
    <property type="match status" value="1"/>
</dbReference>
<gene>
    <name evidence="4" type="ORF">J3U88_22305</name>
</gene>
<dbReference type="PANTHER" id="PTHR11835">
    <property type="entry name" value="DECARBOXYLATING DEHYDROGENASES-ISOCITRATE, ISOPROPYLMALATE, TARTRATE"/>
    <property type="match status" value="1"/>
</dbReference>
<protein>
    <submittedName>
        <fullName evidence="4">Isocitrate/isopropylmalate dehydrogenase family protein</fullName>
    </submittedName>
</protein>
<sequence length="337" mass="35504">MTGRELVVIPGDGIGREVVPAAVRVLHALCPETRVVEADAGWDCFQATGTSVPEATLDLVRQAGAALFGAVSSPSYPVKGYKSAILTLRRALGLYANVRPVRAAVDLQPPRAIDLVVVRENTEGLYVGRELRAGDQAVAERVITREASLRIGRIAARLALQHPSRKLTVVHKANVVPLSDGLFRDSVREAVNAVDENQVLQVDELLVDYAALKLVQQPEAFGVLVAPNLYGDILSDLAAHWCGGLGAAPSINLGDVHALAEPVHGSAPDIAGRGRANPAAAMLSLALLLRGHWGMREEADLLEDAVAFALRSVGGDAGTEVITTAVIEALGRVTSSV</sequence>
<proteinExistence type="inferred from homology"/>
<dbReference type="AlphaFoldDB" id="A0A8J7QJD5"/>
<comment type="similarity">
    <text evidence="1">Belongs to the isocitrate and isopropylmalate dehydrogenases family.</text>
</comment>
<dbReference type="Gene3D" id="3.40.718.10">
    <property type="entry name" value="Isopropylmalate Dehydrogenase"/>
    <property type="match status" value="1"/>
</dbReference>
<dbReference type="GO" id="GO:0004449">
    <property type="term" value="F:isocitrate dehydrogenase (NAD+) activity"/>
    <property type="evidence" value="ECO:0007669"/>
    <property type="project" value="TreeGrafter"/>
</dbReference>
<evidence type="ECO:0000259" key="3">
    <source>
        <dbReference type="SMART" id="SM01329"/>
    </source>
</evidence>
<organism evidence="4 5">
    <name type="scientific">Acanthopleuribacter pedis</name>
    <dbReference type="NCBI Taxonomy" id="442870"/>
    <lineage>
        <taxon>Bacteria</taxon>
        <taxon>Pseudomonadati</taxon>
        <taxon>Acidobacteriota</taxon>
        <taxon>Holophagae</taxon>
        <taxon>Acanthopleuribacterales</taxon>
        <taxon>Acanthopleuribacteraceae</taxon>
        <taxon>Acanthopleuribacter</taxon>
    </lineage>
</organism>
<dbReference type="EMBL" id="JAFREP010000022">
    <property type="protein sequence ID" value="MBO1321230.1"/>
    <property type="molecule type" value="Genomic_DNA"/>
</dbReference>
<evidence type="ECO:0000313" key="5">
    <source>
        <dbReference type="Proteomes" id="UP000664417"/>
    </source>
</evidence>
<name>A0A8J7QJD5_9BACT</name>
<comment type="caution">
    <text evidence="4">The sequence shown here is derived from an EMBL/GenBank/DDBJ whole genome shotgun (WGS) entry which is preliminary data.</text>
</comment>
<evidence type="ECO:0000313" key="4">
    <source>
        <dbReference type="EMBL" id="MBO1321230.1"/>
    </source>
</evidence>
<keyword evidence="2" id="KW-0560">Oxidoreductase</keyword>
<dbReference type="InterPro" id="IPR024084">
    <property type="entry name" value="IsoPropMal-DH-like_dom"/>
</dbReference>
<dbReference type="Proteomes" id="UP000664417">
    <property type="component" value="Unassembled WGS sequence"/>
</dbReference>
<accession>A0A8J7QJD5</accession>
<dbReference type="GO" id="GO:0006102">
    <property type="term" value="P:isocitrate metabolic process"/>
    <property type="evidence" value="ECO:0007669"/>
    <property type="project" value="TreeGrafter"/>
</dbReference>
<dbReference type="SMART" id="SM01329">
    <property type="entry name" value="Iso_dh"/>
    <property type="match status" value="1"/>
</dbReference>
<evidence type="ECO:0000256" key="2">
    <source>
        <dbReference type="ARBA" id="ARBA00023002"/>
    </source>
</evidence>
<dbReference type="RefSeq" id="WP_207861204.1">
    <property type="nucleotide sequence ID" value="NZ_JAFREP010000022.1"/>
</dbReference>